<accession>A0A3N4IKH7</accession>
<dbReference type="PROSITE" id="PS50181">
    <property type="entry name" value="FBOX"/>
    <property type="match status" value="1"/>
</dbReference>
<dbReference type="SUPFAM" id="SSF81383">
    <property type="entry name" value="F-box domain"/>
    <property type="match status" value="1"/>
</dbReference>
<dbReference type="Pfam" id="PF00646">
    <property type="entry name" value="F-box"/>
    <property type="match status" value="1"/>
</dbReference>
<dbReference type="SMART" id="SM00256">
    <property type="entry name" value="FBOX"/>
    <property type="match status" value="1"/>
</dbReference>
<evidence type="ECO:0000313" key="4">
    <source>
        <dbReference type="Proteomes" id="UP000275078"/>
    </source>
</evidence>
<dbReference type="InterPro" id="IPR001810">
    <property type="entry name" value="F-box_dom"/>
</dbReference>
<dbReference type="Proteomes" id="UP000275078">
    <property type="component" value="Unassembled WGS sequence"/>
</dbReference>
<feature type="region of interest" description="Disordered" evidence="1">
    <location>
        <begin position="127"/>
        <end position="152"/>
    </location>
</feature>
<evidence type="ECO:0000259" key="2">
    <source>
        <dbReference type="PROSITE" id="PS50181"/>
    </source>
</evidence>
<proteinExistence type="predicted"/>
<dbReference type="EMBL" id="ML119649">
    <property type="protein sequence ID" value="RPA86642.1"/>
    <property type="molecule type" value="Genomic_DNA"/>
</dbReference>
<keyword evidence="4" id="KW-1185">Reference proteome</keyword>
<reference evidence="3 4" key="1">
    <citation type="journal article" date="2018" name="Nat. Ecol. Evol.">
        <title>Pezizomycetes genomes reveal the molecular basis of ectomycorrhizal truffle lifestyle.</title>
        <authorList>
            <person name="Murat C."/>
            <person name="Payen T."/>
            <person name="Noel B."/>
            <person name="Kuo A."/>
            <person name="Morin E."/>
            <person name="Chen J."/>
            <person name="Kohler A."/>
            <person name="Krizsan K."/>
            <person name="Balestrini R."/>
            <person name="Da Silva C."/>
            <person name="Montanini B."/>
            <person name="Hainaut M."/>
            <person name="Levati E."/>
            <person name="Barry K.W."/>
            <person name="Belfiori B."/>
            <person name="Cichocki N."/>
            <person name="Clum A."/>
            <person name="Dockter R.B."/>
            <person name="Fauchery L."/>
            <person name="Guy J."/>
            <person name="Iotti M."/>
            <person name="Le Tacon F."/>
            <person name="Lindquist E.A."/>
            <person name="Lipzen A."/>
            <person name="Malagnac F."/>
            <person name="Mello A."/>
            <person name="Molinier V."/>
            <person name="Miyauchi S."/>
            <person name="Poulain J."/>
            <person name="Riccioni C."/>
            <person name="Rubini A."/>
            <person name="Sitrit Y."/>
            <person name="Splivallo R."/>
            <person name="Traeger S."/>
            <person name="Wang M."/>
            <person name="Zifcakova L."/>
            <person name="Wipf D."/>
            <person name="Zambonelli A."/>
            <person name="Paolocci F."/>
            <person name="Nowrousian M."/>
            <person name="Ottonello S."/>
            <person name="Baldrian P."/>
            <person name="Spatafora J.W."/>
            <person name="Henrissat B."/>
            <person name="Nagy L.G."/>
            <person name="Aury J.M."/>
            <person name="Wincker P."/>
            <person name="Grigoriev I.V."/>
            <person name="Bonfante P."/>
            <person name="Martin F.M."/>
        </authorList>
    </citation>
    <scope>NUCLEOTIDE SEQUENCE [LARGE SCALE GENOMIC DNA]</scope>
    <source>
        <strain evidence="3 4">RN42</strain>
    </source>
</reference>
<dbReference type="AlphaFoldDB" id="A0A3N4IKH7"/>
<evidence type="ECO:0000256" key="1">
    <source>
        <dbReference type="SAM" id="MobiDB-lite"/>
    </source>
</evidence>
<feature type="compositionally biased region" description="Low complexity" evidence="1">
    <location>
        <begin position="129"/>
        <end position="139"/>
    </location>
</feature>
<gene>
    <name evidence="3" type="ORF">BJ508DRAFT_411287</name>
</gene>
<name>A0A3N4IKH7_ASCIM</name>
<protein>
    <recommendedName>
        <fullName evidence="2">F-box domain-containing protein</fullName>
    </recommendedName>
</protein>
<dbReference type="InterPro" id="IPR036047">
    <property type="entry name" value="F-box-like_dom_sf"/>
</dbReference>
<sequence length="539" mass="62449">MNQSWKMWPQPKVAPQPCHLLNKLPPELQLEILLAVDVNSVFQLRATCKRLRYLIDSKQTIIGQYHARSDFLESHAKRLLNFRRPGFLNRAQKTAIISVFNIREEDKNFLGDRKIVRALIGPFEAQKPSTTTTSASTTTEGKPRRPRAALSPDPNHFGLRELQVMQAQYYHIIYPHMREFARWNLPISGKDKLQSPDRILKLSAPEWIRRWISLNSVYPINPITPAFLYRLESAIYNIFITLSCFHYRLTVKDTPPLVVVNNQWPQPASASRYHRTNDGLGFHYDTFPPEKHTNNAGFHRPELDEYELLTHLPTVEEHTQMISVLATTWFPHHARSCRPPLAMSRFFETHFLCCRSRIQHGIKTWSIKARALRRNGCKSVIEFGCHGVLTPGLTKKEAADINYYATDPGRDWHILLDAPHFPDFGLMQKMYQLEDLTRPAVEDRITYNLHTKKWEIDARRMLTGEFIGEFWNEKTQQSERKMVRSRDNSQMVQTEQDIFEAETQWFNVQVGNGIWDEDVVPQAVEGVAPAEPAATVTTV</sequence>
<organism evidence="3 4">
    <name type="scientific">Ascobolus immersus RN42</name>
    <dbReference type="NCBI Taxonomy" id="1160509"/>
    <lineage>
        <taxon>Eukaryota</taxon>
        <taxon>Fungi</taxon>
        <taxon>Dikarya</taxon>
        <taxon>Ascomycota</taxon>
        <taxon>Pezizomycotina</taxon>
        <taxon>Pezizomycetes</taxon>
        <taxon>Pezizales</taxon>
        <taxon>Ascobolaceae</taxon>
        <taxon>Ascobolus</taxon>
    </lineage>
</organism>
<evidence type="ECO:0000313" key="3">
    <source>
        <dbReference type="EMBL" id="RPA86642.1"/>
    </source>
</evidence>
<feature type="domain" description="F-box" evidence="2">
    <location>
        <begin position="18"/>
        <end position="65"/>
    </location>
</feature>
<dbReference type="CDD" id="cd09917">
    <property type="entry name" value="F-box_SF"/>
    <property type="match status" value="1"/>
</dbReference>